<dbReference type="Proteomes" id="UP001370100">
    <property type="component" value="Unassembled WGS sequence"/>
</dbReference>
<keyword evidence="4" id="KW-0862">Zinc</keyword>
<dbReference type="PROSITE" id="PS51747">
    <property type="entry name" value="CYT_DCMP_DEAMINASES_2"/>
    <property type="match status" value="1"/>
</dbReference>
<dbReference type="PANTHER" id="PTHR11086:SF18">
    <property type="entry name" value="DEOXYCYTIDYLATE DEAMINASE"/>
    <property type="match status" value="1"/>
</dbReference>
<dbReference type="Pfam" id="PF00383">
    <property type="entry name" value="dCMP_cyt_deam_1"/>
    <property type="match status" value="1"/>
</dbReference>
<dbReference type="InterPro" id="IPR015517">
    <property type="entry name" value="dCMP_deaminase-rel"/>
</dbReference>
<dbReference type="Gene3D" id="3.40.50.300">
    <property type="entry name" value="P-loop containing nucleotide triphosphate hydrolases"/>
    <property type="match status" value="1"/>
</dbReference>
<dbReference type="InterPro" id="IPR027417">
    <property type="entry name" value="P-loop_NTPase"/>
</dbReference>
<organism evidence="6 7">
    <name type="scientific">Actinomycetospora aeridis</name>
    <dbReference type="NCBI Taxonomy" id="3129231"/>
    <lineage>
        <taxon>Bacteria</taxon>
        <taxon>Bacillati</taxon>
        <taxon>Actinomycetota</taxon>
        <taxon>Actinomycetes</taxon>
        <taxon>Pseudonocardiales</taxon>
        <taxon>Pseudonocardiaceae</taxon>
        <taxon>Actinomycetospora</taxon>
    </lineage>
</organism>
<keyword evidence="2" id="KW-0479">Metal-binding</keyword>
<comment type="similarity">
    <text evidence="1">Belongs to the cytidine and deoxycytidylate deaminase family.</text>
</comment>
<name>A0ABU8NAG4_9PSEU</name>
<dbReference type="InterPro" id="IPR016193">
    <property type="entry name" value="Cytidine_deaminase-like"/>
</dbReference>
<evidence type="ECO:0000313" key="7">
    <source>
        <dbReference type="Proteomes" id="UP001370100"/>
    </source>
</evidence>
<evidence type="ECO:0000256" key="2">
    <source>
        <dbReference type="ARBA" id="ARBA00022723"/>
    </source>
</evidence>
<dbReference type="EMBL" id="JBBEGL010000005">
    <property type="protein sequence ID" value="MEJ2888945.1"/>
    <property type="molecule type" value="Genomic_DNA"/>
</dbReference>
<accession>A0ABU8NAG4</accession>
<dbReference type="SUPFAM" id="SSF53927">
    <property type="entry name" value="Cytidine deaminase-like"/>
    <property type="match status" value="1"/>
</dbReference>
<evidence type="ECO:0000256" key="1">
    <source>
        <dbReference type="ARBA" id="ARBA00006576"/>
    </source>
</evidence>
<dbReference type="NCBIfam" id="NF041025">
    <property type="entry name" value="antiphage_deaminase"/>
    <property type="match status" value="1"/>
</dbReference>
<comment type="caution">
    <text evidence="6">The sequence shown here is derived from an EMBL/GenBank/DDBJ whole genome shotgun (WGS) entry which is preliminary data.</text>
</comment>
<dbReference type="PROSITE" id="PS00903">
    <property type="entry name" value="CYT_DCMP_DEAMINASES_1"/>
    <property type="match status" value="1"/>
</dbReference>
<feature type="domain" description="CMP/dCMP-type deaminase" evidence="5">
    <location>
        <begin position="242"/>
        <end position="442"/>
    </location>
</feature>
<keyword evidence="3" id="KW-0378">Hydrolase</keyword>
<sequence length="542" mass="58917">MTNGSTRLVEGTAIDRAEIVIGLVGALGTDLSTVETALSNALLSVGYRSGSVRISDLIKDAYARAGKPAAEPLTKLDALMDQGDALREAINHGGAAAGLAVTAISTQRFEKSGDSNHERESFATIIRQLKHPEEVRVLRSTYGPRFVLVGAWSPREDRSKAVEKRLRQTLHPGKEQSWYVQQVSRLLARDEKDGANRRLGQRVRDTFELADAYLAVRSGVDISGAATRLVHLLFGKHYETPTATEQAMFQAWGARLRSSDAGRQVGAVVIDDQGELVLSGSNEVPKPGGGQYWTGDEPDHRDFTEGSDVNEQQKIAIVTDVLQALQREPGWLAPDRQAKDVEELAAEAINGGPLADTRIGDLLEFGRVTHAEMAAICTAARRGVSIRNMTMMSTTYPCHECARVIIASGISRVVYIDPYPKSQVPEMYRHEIVDGPTQSREAVVFEPFEGVAPRLYSRVFAKADRSRDAMGEYGTWSPTAAPPRLVAEAEATYPMSYMEDGVMSRLDDALKQAGWAEADIPSVDGIAEAVVRAVDGADPTAE</sequence>
<reference evidence="6 7" key="1">
    <citation type="submission" date="2024-03" db="EMBL/GenBank/DDBJ databases">
        <title>Actinomycetospora sp. OC33-EN06, a novel actinomycete isolated from wild orchid (Aerides multiflora).</title>
        <authorList>
            <person name="Suriyachadkun C."/>
        </authorList>
    </citation>
    <scope>NUCLEOTIDE SEQUENCE [LARGE SCALE GENOMIC DNA]</scope>
    <source>
        <strain evidence="6 7">OC33-EN06</strain>
    </source>
</reference>
<dbReference type="Gene3D" id="3.40.140.10">
    <property type="entry name" value="Cytidine Deaminase, domain 2"/>
    <property type="match status" value="1"/>
</dbReference>
<protein>
    <submittedName>
        <fullName evidence="6">Anti-phage dCTP deaminase</fullName>
    </submittedName>
</protein>
<keyword evidence="7" id="KW-1185">Reference proteome</keyword>
<evidence type="ECO:0000313" key="6">
    <source>
        <dbReference type="EMBL" id="MEJ2888945.1"/>
    </source>
</evidence>
<proteinExistence type="inferred from homology"/>
<gene>
    <name evidence="6" type="ORF">WCD41_20970</name>
</gene>
<dbReference type="InterPro" id="IPR016192">
    <property type="entry name" value="APOBEC/CMP_deaminase_Zn-bd"/>
</dbReference>
<evidence type="ECO:0000256" key="4">
    <source>
        <dbReference type="ARBA" id="ARBA00022833"/>
    </source>
</evidence>
<dbReference type="PANTHER" id="PTHR11086">
    <property type="entry name" value="DEOXYCYTIDYLATE DEAMINASE-RELATED"/>
    <property type="match status" value="1"/>
</dbReference>
<dbReference type="RefSeq" id="WP_337715974.1">
    <property type="nucleotide sequence ID" value="NZ_JBBEGL010000005.1"/>
</dbReference>
<evidence type="ECO:0000259" key="5">
    <source>
        <dbReference type="PROSITE" id="PS51747"/>
    </source>
</evidence>
<dbReference type="InterPro" id="IPR002125">
    <property type="entry name" value="CMP_dCMP_dom"/>
</dbReference>
<evidence type="ECO:0000256" key="3">
    <source>
        <dbReference type="ARBA" id="ARBA00022801"/>
    </source>
</evidence>